<evidence type="ECO:0000256" key="3">
    <source>
        <dbReference type="ARBA" id="ARBA00022741"/>
    </source>
</evidence>
<keyword evidence="3" id="KW-0547">Nucleotide-binding</keyword>
<name>A0A2C5WXW6_9PEZI</name>
<evidence type="ECO:0000256" key="2">
    <source>
        <dbReference type="ARBA" id="ARBA00022723"/>
    </source>
</evidence>
<dbReference type="PROSITE" id="PS51194">
    <property type="entry name" value="HELICASE_CTER"/>
    <property type="match status" value="1"/>
</dbReference>
<dbReference type="PROSITE" id="PS50089">
    <property type="entry name" value="ZF_RING_2"/>
    <property type="match status" value="1"/>
</dbReference>
<dbReference type="GO" id="GO:0008270">
    <property type="term" value="F:zinc ion binding"/>
    <property type="evidence" value="ECO:0007669"/>
    <property type="project" value="UniProtKB-KW"/>
</dbReference>
<evidence type="ECO:0000256" key="5">
    <source>
        <dbReference type="ARBA" id="ARBA00022801"/>
    </source>
</evidence>
<dbReference type="GO" id="GO:0008094">
    <property type="term" value="F:ATP-dependent activity, acting on DNA"/>
    <property type="evidence" value="ECO:0007669"/>
    <property type="project" value="TreeGrafter"/>
</dbReference>
<feature type="domain" description="RING-type" evidence="12">
    <location>
        <begin position="772"/>
        <end position="814"/>
    </location>
</feature>
<dbReference type="SMART" id="SM00490">
    <property type="entry name" value="HELICc"/>
    <property type="match status" value="1"/>
</dbReference>
<organism evidence="15 16">
    <name type="scientific">Ceratocystis fimbriata CBS 114723</name>
    <dbReference type="NCBI Taxonomy" id="1035309"/>
    <lineage>
        <taxon>Eukaryota</taxon>
        <taxon>Fungi</taxon>
        <taxon>Dikarya</taxon>
        <taxon>Ascomycota</taxon>
        <taxon>Pezizomycotina</taxon>
        <taxon>Sordariomycetes</taxon>
        <taxon>Hypocreomycetidae</taxon>
        <taxon>Microascales</taxon>
        <taxon>Ceratocystidaceae</taxon>
        <taxon>Ceratocystis</taxon>
    </lineage>
</organism>
<feature type="domain" description="Helicase ATP-binding" evidence="13">
    <location>
        <begin position="451"/>
        <end position="606"/>
    </location>
</feature>
<evidence type="ECO:0000256" key="4">
    <source>
        <dbReference type="ARBA" id="ARBA00022771"/>
    </source>
</evidence>
<dbReference type="InterPro" id="IPR013083">
    <property type="entry name" value="Znf_RING/FYVE/PHD"/>
</dbReference>
<dbReference type="InterPro" id="IPR001650">
    <property type="entry name" value="Helicase_C-like"/>
</dbReference>
<evidence type="ECO:0000259" key="14">
    <source>
        <dbReference type="PROSITE" id="PS51194"/>
    </source>
</evidence>
<dbReference type="GO" id="GO:0004386">
    <property type="term" value="F:helicase activity"/>
    <property type="evidence" value="ECO:0007669"/>
    <property type="project" value="UniProtKB-KW"/>
</dbReference>
<reference evidence="15 16" key="2">
    <citation type="journal article" date="2013" name="IMA Fungus">
        <title>IMA Genome-F 1: Ceratocystis fimbriata: Draft nuclear genome sequence for the plant pathogen, Ceratocystis fimbriata.</title>
        <authorList>
            <person name="Wilken P.M."/>
            <person name="Steenkamp E.T."/>
            <person name="Wingfield M.J."/>
            <person name="de Beer Z.W."/>
            <person name="Wingfield B.D."/>
        </authorList>
    </citation>
    <scope>NUCLEOTIDE SEQUENCE [LARGE SCALE GENOMIC DNA]</scope>
    <source>
        <strain evidence="15 16">CBS 114723</strain>
    </source>
</reference>
<dbReference type="SMART" id="SM00184">
    <property type="entry name" value="RING"/>
    <property type="match status" value="1"/>
</dbReference>
<proteinExistence type="inferred from homology"/>
<dbReference type="EMBL" id="APWK03000120">
    <property type="protein sequence ID" value="PHH50633.1"/>
    <property type="molecule type" value="Genomic_DNA"/>
</dbReference>
<dbReference type="GO" id="GO:0006281">
    <property type="term" value="P:DNA repair"/>
    <property type="evidence" value="ECO:0007669"/>
    <property type="project" value="TreeGrafter"/>
</dbReference>
<evidence type="ECO:0000256" key="11">
    <source>
        <dbReference type="SAM" id="MobiDB-lite"/>
    </source>
</evidence>
<sequence length="1023" mass="115117">MNSSRKRPWNLSDFDSGIQVPASTSSKRSRPNTSSGQVVSDPILLSSDEDGDDDDFCEILEGGAAGPHHSGQIDSIPMCSTFHPTSASTYTSSPMRSTALSGISRSFSAPKTTLPGFSSALDSFRANPRAFIDGPSSIEMLNTGSVPKPWPQIQLANGPLPSPFRSGSPYFKYPTHGPPVNINHRTTVAPILDHNFDSEDIHRSDNIFRNQDLSNAGGFPKSENAFNSDYVFRPKHAFKTEESLMNYPKQEHEEWLPVPFGKQEETTAQNPYETTSNVAVKFEQPMKFEDDDELLMFDPSSSQMSYFNPTMGDYNNWHASAAITAPHTHPASIDFGHGQSCYQDYANHEFGLNSMVSTQELAREAQQQAEEEEKIRKRALEAQLEKMPLTEQPPAIKTKMLPHQLQALAWMKTKEDPQLPEVGSKDLVQFWRHTNYDCYMHSVSKKAVSVDNPPDLYSGGVLADDMGLGKTLQMISLIMSDRVIGSTLIICPLSVMSNWEQQFKQHIHQDHAVRVLVYHSQKCAKLTLSDLEAYDIIITTYNKLAMELAGKKMLSLMSWRRVILDEGHIIRNASTKSAKAACLLKATSKWAVTGLFSINRSDDLYSLALFVGVGHSLEHKAVFRRMMTNTKECQTFVADFCLRRTKDMDFVNLKLPTKTEHVEYINFNQKEAENYQVLLYVIRSHLNPNFITHKDAQEAARRFFGKDKDALWSTVLEKLLRLRQFCNHWTMSAKKAISHDDPDYLADAELKEAEMASPELCLKALVKRRELCPICWDALTVDNEPVISPCMHGFCRPCINQAFPSGTISCPKCSTEFDESALKETKFSDEELQADLDLDVSEFGDEISKQSSKTIALYKLIKKALKAPDSKVVIFSQWTSFLDIVERELSALDMQHVRLDGRMNGDQRDVSIKAIQNDANVRVMLASLRAAGVGITLTSADTVILADTWWAPAIEEQAIDRIHRLGQTKPTTVYRLVVKDTVEEKVIIIQDEKRKLFGEAFQETFKTLSRDVAQNMVRQLLSD</sequence>
<dbReference type="SUPFAM" id="SSF57850">
    <property type="entry name" value="RING/U-box"/>
    <property type="match status" value="1"/>
</dbReference>
<evidence type="ECO:0000259" key="13">
    <source>
        <dbReference type="PROSITE" id="PS51192"/>
    </source>
</evidence>
<dbReference type="PANTHER" id="PTHR45626:SF11">
    <property type="entry name" value="FAMILY HELICASE, PUTATIVE (AFU_ORTHOLOGUE AFUA_5G06590)-RELATED"/>
    <property type="match status" value="1"/>
</dbReference>
<dbReference type="GO" id="GO:0005634">
    <property type="term" value="C:nucleus"/>
    <property type="evidence" value="ECO:0007669"/>
    <property type="project" value="TreeGrafter"/>
</dbReference>
<evidence type="ECO:0000313" key="15">
    <source>
        <dbReference type="EMBL" id="PHH50633.1"/>
    </source>
</evidence>
<comment type="caution">
    <text evidence="15">The sequence shown here is derived from an EMBL/GenBank/DDBJ whole genome shotgun (WGS) entry which is preliminary data.</text>
</comment>
<evidence type="ECO:0000256" key="10">
    <source>
        <dbReference type="SAM" id="Coils"/>
    </source>
</evidence>
<dbReference type="OrthoDB" id="448448at2759"/>
<dbReference type="Pfam" id="PF00271">
    <property type="entry name" value="Helicase_C"/>
    <property type="match status" value="1"/>
</dbReference>
<keyword evidence="7" id="KW-0862">Zinc</keyword>
<dbReference type="InterPro" id="IPR014001">
    <property type="entry name" value="Helicase_ATP-bd"/>
</dbReference>
<evidence type="ECO:0000256" key="1">
    <source>
        <dbReference type="ARBA" id="ARBA00007025"/>
    </source>
</evidence>
<dbReference type="InterPro" id="IPR050628">
    <property type="entry name" value="SNF2_RAD54_helicase_TF"/>
</dbReference>
<dbReference type="InterPro" id="IPR001841">
    <property type="entry name" value="Znf_RING"/>
</dbReference>
<protein>
    <submittedName>
        <fullName evidence="15">Putative SNF2 family helicase</fullName>
    </submittedName>
</protein>
<dbReference type="InterPro" id="IPR049730">
    <property type="entry name" value="SNF2/RAD54-like_C"/>
</dbReference>
<dbReference type="SMART" id="SM00487">
    <property type="entry name" value="DEXDc"/>
    <property type="match status" value="1"/>
</dbReference>
<dbReference type="PANTHER" id="PTHR45626">
    <property type="entry name" value="TRANSCRIPTION TERMINATION FACTOR 2-RELATED"/>
    <property type="match status" value="1"/>
</dbReference>
<gene>
    <name evidence="15" type="ORF">CFIMG_007368RA00001</name>
</gene>
<evidence type="ECO:0000256" key="6">
    <source>
        <dbReference type="ARBA" id="ARBA00022806"/>
    </source>
</evidence>
<dbReference type="InterPro" id="IPR038718">
    <property type="entry name" value="SNF2-like_sf"/>
</dbReference>
<keyword evidence="2" id="KW-0479">Metal-binding</keyword>
<evidence type="ECO:0000256" key="9">
    <source>
        <dbReference type="PROSITE-ProRule" id="PRU00175"/>
    </source>
</evidence>
<dbReference type="PROSITE" id="PS00518">
    <property type="entry name" value="ZF_RING_1"/>
    <property type="match status" value="1"/>
</dbReference>
<evidence type="ECO:0000259" key="12">
    <source>
        <dbReference type="PROSITE" id="PS50089"/>
    </source>
</evidence>
<evidence type="ECO:0000313" key="16">
    <source>
        <dbReference type="Proteomes" id="UP000222788"/>
    </source>
</evidence>
<comment type="similarity">
    <text evidence="1">Belongs to the SNF2/RAD54 helicase family.</text>
</comment>
<dbReference type="Gene3D" id="3.30.40.10">
    <property type="entry name" value="Zinc/RING finger domain, C3HC4 (zinc finger)"/>
    <property type="match status" value="1"/>
</dbReference>
<dbReference type="GO" id="GO:0016787">
    <property type="term" value="F:hydrolase activity"/>
    <property type="evidence" value="ECO:0007669"/>
    <property type="project" value="UniProtKB-KW"/>
</dbReference>
<accession>A0A2C5WXW6</accession>
<dbReference type="CDD" id="cd16449">
    <property type="entry name" value="RING-HC"/>
    <property type="match status" value="1"/>
</dbReference>
<dbReference type="Pfam" id="PF00097">
    <property type="entry name" value="zf-C3HC4"/>
    <property type="match status" value="1"/>
</dbReference>
<dbReference type="Pfam" id="PF00176">
    <property type="entry name" value="SNF2-rel_dom"/>
    <property type="match status" value="1"/>
</dbReference>
<keyword evidence="5" id="KW-0378">Hydrolase</keyword>
<feature type="domain" description="Helicase C-terminal" evidence="14">
    <location>
        <begin position="856"/>
        <end position="1013"/>
    </location>
</feature>
<feature type="compositionally biased region" description="Polar residues" evidence="11">
    <location>
        <begin position="21"/>
        <end position="38"/>
    </location>
</feature>
<keyword evidence="4 9" id="KW-0863">Zinc-finger</keyword>
<dbReference type="Proteomes" id="UP000222788">
    <property type="component" value="Unassembled WGS sequence"/>
</dbReference>
<dbReference type="InterPro" id="IPR017907">
    <property type="entry name" value="Znf_RING_CS"/>
</dbReference>
<dbReference type="Gene3D" id="3.40.50.10810">
    <property type="entry name" value="Tandem AAA-ATPase domain"/>
    <property type="match status" value="1"/>
</dbReference>
<dbReference type="CDD" id="cd18793">
    <property type="entry name" value="SF2_C_SNF"/>
    <property type="match status" value="1"/>
</dbReference>
<dbReference type="Gene3D" id="3.40.50.300">
    <property type="entry name" value="P-loop containing nucleotide triphosphate hydrolases"/>
    <property type="match status" value="1"/>
</dbReference>
<keyword evidence="10" id="KW-0175">Coiled coil</keyword>
<keyword evidence="8" id="KW-0067">ATP-binding</keyword>
<dbReference type="SUPFAM" id="SSF52540">
    <property type="entry name" value="P-loop containing nucleoside triphosphate hydrolases"/>
    <property type="match status" value="2"/>
</dbReference>
<keyword evidence="6 15" id="KW-0347">Helicase</keyword>
<dbReference type="STRING" id="1035309.A0A2C5WXW6"/>
<dbReference type="PROSITE" id="PS51192">
    <property type="entry name" value="HELICASE_ATP_BIND_1"/>
    <property type="match status" value="1"/>
</dbReference>
<feature type="coiled-coil region" evidence="10">
    <location>
        <begin position="355"/>
        <end position="383"/>
    </location>
</feature>
<dbReference type="AlphaFoldDB" id="A0A2C5WXW6"/>
<dbReference type="InterPro" id="IPR000330">
    <property type="entry name" value="SNF2_N"/>
</dbReference>
<evidence type="ECO:0000256" key="7">
    <source>
        <dbReference type="ARBA" id="ARBA00022833"/>
    </source>
</evidence>
<reference evidence="15 16" key="1">
    <citation type="journal article" date="2013" name="Fungal Biol.">
        <title>Analysis of microsatellite markers in the genome of the plant pathogen Ceratocystis fimbriata.</title>
        <authorList>
            <person name="Simpson M.C."/>
            <person name="Wilken P.M."/>
            <person name="Coetzee M.P."/>
            <person name="Wingfield M.J."/>
            <person name="Wingfield B.D."/>
        </authorList>
    </citation>
    <scope>NUCLEOTIDE SEQUENCE [LARGE SCALE GENOMIC DNA]</scope>
    <source>
        <strain evidence="15 16">CBS 114723</strain>
    </source>
</reference>
<evidence type="ECO:0000256" key="8">
    <source>
        <dbReference type="ARBA" id="ARBA00022840"/>
    </source>
</evidence>
<dbReference type="GO" id="GO:0005524">
    <property type="term" value="F:ATP binding"/>
    <property type="evidence" value="ECO:0007669"/>
    <property type="project" value="UniProtKB-KW"/>
</dbReference>
<keyword evidence="16" id="KW-1185">Reference proteome</keyword>
<dbReference type="InterPro" id="IPR027417">
    <property type="entry name" value="P-loop_NTPase"/>
</dbReference>
<dbReference type="InterPro" id="IPR018957">
    <property type="entry name" value="Znf_C3HC4_RING-type"/>
</dbReference>
<feature type="region of interest" description="Disordered" evidence="11">
    <location>
        <begin position="1"/>
        <end position="54"/>
    </location>
</feature>